<evidence type="ECO:0000313" key="14">
    <source>
        <dbReference type="Proteomes" id="UP000694520"/>
    </source>
</evidence>
<name>A0A8B9YMG9_BOSMU</name>
<reference evidence="13" key="3">
    <citation type="submission" date="2025-09" db="UniProtKB">
        <authorList>
            <consortium name="Ensembl"/>
        </authorList>
    </citation>
    <scope>IDENTIFICATION</scope>
</reference>
<keyword evidence="3" id="KW-0919">Taste</keyword>
<feature type="transmembrane region" description="Helical" evidence="12">
    <location>
        <begin position="50"/>
        <end position="69"/>
    </location>
</feature>
<dbReference type="PANTHER" id="PTHR11394">
    <property type="entry name" value="TASTE RECEPTOR TYPE 2"/>
    <property type="match status" value="1"/>
</dbReference>
<feature type="transmembrane region" description="Helical" evidence="12">
    <location>
        <begin position="143"/>
        <end position="165"/>
    </location>
</feature>
<comment type="similarity">
    <text evidence="2 11">Belongs to the G-protein coupled receptor T2R family.</text>
</comment>
<evidence type="ECO:0000313" key="13">
    <source>
        <dbReference type="Ensembl" id="ENSBGRP00000035547.1"/>
    </source>
</evidence>
<dbReference type="AlphaFoldDB" id="A0A8B9YMG9"/>
<keyword evidence="10" id="KW-0807">Transducer</keyword>
<evidence type="ECO:0000256" key="10">
    <source>
        <dbReference type="ARBA" id="ARBA00023224"/>
    </source>
</evidence>
<evidence type="ECO:0000256" key="7">
    <source>
        <dbReference type="ARBA" id="ARBA00023040"/>
    </source>
</evidence>
<feature type="transmembrane region" description="Helical" evidence="12">
    <location>
        <begin position="12"/>
        <end position="38"/>
    </location>
</feature>
<reference evidence="13" key="2">
    <citation type="submission" date="2025-08" db="UniProtKB">
        <authorList>
            <consortium name="Ensembl"/>
        </authorList>
    </citation>
    <scope>IDENTIFICATION</scope>
</reference>
<dbReference type="PANTHER" id="PTHR11394:SF78">
    <property type="entry name" value="TASTE RECEPTOR TYPE 2"/>
    <property type="match status" value="1"/>
</dbReference>
<keyword evidence="5 12" id="KW-0812">Transmembrane</keyword>
<proteinExistence type="inferred from homology"/>
<dbReference type="GO" id="GO:0004930">
    <property type="term" value="F:G protein-coupled receptor activity"/>
    <property type="evidence" value="ECO:0007669"/>
    <property type="project" value="UniProtKB-KW"/>
</dbReference>
<dbReference type="GO" id="GO:0033038">
    <property type="term" value="F:bitter taste receptor activity"/>
    <property type="evidence" value="ECO:0007669"/>
    <property type="project" value="InterPro"/>
</dbReference>
<keyword evidence="8 12" id="KW-0472">Membrane</keyword>
<keyword evidence="14" id="KW-1185">Reference proteome</keyword>
<evidence type="ECO:0008006" key="15">
    <source>
        <dbReference type="Google" id="ProtNLM"/>
    </source>
</evidence>
<evidence type="ECO:0000256" key="4">
    <source>
        <dbReference type="ARBA" id="ARBA00022606"/>
    </source>
</evidence>
<dbReference type="Pfam" id="PF05296">
    <property type="entry name" value="TAS2R"/>
    <property type="match status" value="2"/>
</dbReference>
<evidence type="ECO:0000256" key="3">
    <source>
        <dbReference type="ARBA" id="ARBA00022480"/>
    </source>
</evidence>
<dbReference type="Proteomes" id="UP000694520">
    <property type="component" value="Chromosome 5"/>
</dbReference>
<evidence type="ECO:0000256" key="1">
    <source>
        <dbReference type="ARBA" id="ARBA00004141"/>
    </source>
</evidence>
<dbReference type="GeneTree" id="ENSGT01150000286975"/>
<dbReference type="SUPFAM" id="SSF81321">
    <property type="entry name" value="Family A G protein-coupled receptor-like"/>
    <property type="match status" value="1"/>
</dbReference>
<evidence type="ECO:0000256" key="2">
    <source>
        <dbReference type="ARBA" id="ARBA00007376"/>
    </source>
</evidence>
<reference evidence="13" key="1">
    <citation type="submission" date="2019-05" db="EMBL/GenBank/DDBJ databases">
        <authorList>
            <person name="Zhang S."/>
            <person name="Liu J."/>
        </authorList>
    </citation>
    <scope>NUCLEOTIDE SEQUENCE [LARGE SCALE GENOMIC DNA]</scope>
</reference>
<evidence type="ECO:0000256" key="5">
    <source>
        <dbReference type="ARBA" id="ARBA00022692"/>
    </source>
</evidence>
<evidence type="ECO:0000256" key="8">
    <source>
        <dbReference type="ARBA" id="ARBA00023136"/>
    </source>
</evidence>
<feature type="transmembrane region" description="Helical" evidence="12">
    <location>
        <begin position="294"/>
        <end position="312"/>
    </location>
</feature>
<dbReference type="InterPro" id="IPR007960">
    <property type="entry name" value="TAS2R"/>
</dbReference>
<evidence type="ECO:0000256" key="6">
    <source>
        <dbReference type="ARBA" id="ARBA00022989"/>
    </source>
</evidence>
<dbReference type="GO" id="GO:0016020">
    <property type="term" value="C:membrane"/>
    <property type="evidence" value="ECO:0007669"/>
    <property type="project" value="UniProtKB-SubCell"/>
</dbReference>
<evidence type="ECO:0000256" key="11">
    <source>
        <dbReference type="RuleBase" id="RU004423"/>
    </source>
</evidence>
<protein>
    <recommendedName>
        <fullName evidence="15">Taste receptor type 2</fullName>
    </recommendedName>
</protein>
<sequence>MKLCYLLTELVFFLVVSTGELILGVLGNGFIGLVNCIPWVKNGNVSSADFILTFLAVARTILGVLWVTLLDSFTVGLAPHLYATGKLVKVVFILLGCHFLQQCMKVKSESEVAQSCPTLTDAMDYSLPGSSVHGIFQARVLEWGWALTNHLTIWFAICLSVFYFLKIANFSHFFSMWLKWRMNRVLLVLFLAFFFLLSFDLLMQDALGELWMNTFREPERNMTLHLDASKIFYLKSLILLRLTYVIPFLLSLASFLLFFLSLVRHIKNFQVNLNHLRDFSTEADKRATKMVTTFLHLVIVYFISILIGNWIFFKLHWYEVMMFVMVIPTLFSSGHSFVIILGNSKLRQIAFRLLWGLKFSKN</sequence>
<evidence type="ECO:0000256" key="12">
    <source>
        <dbReference type="SAM" id="Phobius"/>
    </source>
</evidence>
<comment type="subcellular location">
    <subcellularLocation>
        <location evidence="1">Membrane</location>
        <topology evidence="1">Multi-pass membrane protein</topology>
    </subcellularLocation>
</comment>
<organism evidence="13 14">
    <name type="scientific">Bos mutus grunniens</name>
    <name type="common">Wild yak</name>
    <name type="synonym">Bos grunniens</name>
    <dbReference type="NCBI Taxonomy" id="30521"/>
    <lineage>
        <taxon>Eukaryota</taxon>
        <taxon>Metazoa</taxon>
        <taxon>Chordata</taxon>
        <taxon>Craniata</taxon>
        <taxon>Vertebrata</taxon>
        <taxon>Euteleostomi</taxon>
        <taxon>Mammalia</taxon>
        <taxon>Eutheria</taxon>
        <taxon>Laurasiatheria</taxon>
        <taxon>Artiodactyla</taxon>
        <taxon>Ruminantia</taxon>
        <taxon>Pecora</taxon>
        <taxon>Bovidae</taxon>
        <taxon>Bovinae</taxon>
        <taxon>Bos</taxon>
    </lineage>
</organism>
<keyword evidence="9" id="KW-0675">Receptor</keyword>
<keyword evidence="7" id="KW-0297">G-protein coupled receptor</keyword>
<feature type="transmembrane region" description="Helical" evidence="12">
    <location>
        <begin position="185"/>
        <end position="203"/>
    </location>
</feature>
<feature type="transmembrane region" description="Helical" evidence="12">
    <location>
        <begin position="242"/>
        <end position="263"/>
    </location>
</feature>
<accession>A0A8B9YMG9</accession>
<evidence type="ECO:0000256" key="9">
    <source>
        <dbReference type="ARBA" id="ARBA00023170"/>
    </source>
</evidence>
<keyword evidence="4" id="KW-0716">Sensory transduction</keyword>
<feature type="transmembrane region" description="Helical" evidence="12">
    <location>
        <begin position="318"/>
        <end position="342"/>
    </location>
</feature>
<dbReference type="Ensembl" id="ENSBGRT00000041111.1">
    <property type="protein sequence ID" value="ENSBGRP00000035547.1"/>
    <property type="gene ID" value="ENSBGRG00000022265.1"/>
</dbReference>
<keyword evidence="6 12" id="KW-1133">Transmembrane helix</keyword>